<dbReference type="InterPro" id="IPR052945">
    <property type="entry name" value="Mitotic_Regulator"/>
</dbReference>
<feature type="signal peptide" evidence="1">
    <location>
        <begin position="1"/>
        <end position="20"/>
    </location>
</feature>
<dbReference type="EMBL" id="UFUW01000001">
    <property type="protein sequence ID" value="SUX23933.1"/>
    <property type="molecule type" value="Genomic_DNA"/>
</dbReference>
<dbReference type="InterPro" id="IPR006597">
    <property type="entry name" value="Sel1-like"/>
</dbReference>
<proteinExistence type="predicted"/>
<accession>A0A381EAL5</accession>
<dbReference type="InterPro" id="IPR011990">
    <property type="entry name" value="TPR-like_helical_dom_sf"/>
</dbReference>
<dbReference type="PANTHER" id="PTHR43628">
    <property type="entry name" value="ACTIVATOR OF C KINASE PROTEIN 1-RELATED"/>
    <property type="match status" value="1"/>
</dbReference>
<dbReference type="SMART" id="SM00671">
    <property type="entry name" value="SEL1"/>
    <property type="match status" value="4"/>
</dbReference>
<dbReference type="Gene3D" id="1.25.40.10">
    <property type="entry name" value="Tetratricopeptide repeat domain"/>
    <property type="match status" value="1"/>
</dbReference>
<dbReference type="Pfam" id="PF08238">
    <property type="entry name" value="Sel1"/>
    <property type="match status" value="5"/>
</dbReference>
<organism evidence="2 3">
    <name type="scientific">Cardiobacterium valvarum</name>
    <dbReference type="NCBI Taxonomy" id="194702"/>
    <lineage>
        <taxon>Bacteria</taxon>
        <taxon>Pseudomonadati</taxon>
        <taxon>Pseudomonadota</taxon>
        <taxon>Gammaproteobacteria</taxon>
        <taxon>Cardiobacteriales</taxon>
        <taxon>Cardiobacteriaceae</taxon>
        <taxon>Cardiobacterium</taxon>
    </lineage>
</organism>
<protein>
    <submittedName>
        <fullName evidence="2">Sel1 repeat</fullName>
    </submittedName>
</protein>
<keyword evidence="3" id="KW-1185">Reference proteome</keyword>
<reference evidence="2 3" key="1">
    <citation type="submission" date="2018-06" db="EMBL/GenBank/DDBJ databases">
        <authorList>
            <consortium name="Pathogen Informatics"/>
            <person name="Doyle S."/>
        </authorList>
    </citation>
    <scope>NUCLEOTIDE SEQUENCE [LARGE SCALE GENOMIC DNA]</scope>
    <source>
        <strain evidence="2 3">NCTC13294</strain>
    </source>
</reference>
<evidence type="ECO:0000313" key="2">
    <source>
        <dbReference type="EMBL" id="SUX23933.1"/>
    </source>
</evidence>
<keyword evidence="1" id="KW-0732">Signal</keyword>
<evidence type="ECO:0000313" key="3">
    <source>
        <dbReference type="Proteomes" id="UP000254572"/>
    </source>
</evidence>
<evidence type="ECO:0000256" key="1">
    <source>
        <dbReference type="SAM" id="SignalP"/>
    </source>
</evidence>
<gene>
    <name evidence="2" type="ORF">NCTC13294_01624</name>
</gene>
<feature type="chain" id="PRO_5016912679" evidence="1">
    <location>
        <begin position="21"/>
        <end position="358"/>
    </location>
</feature>
<dbReference type="AlphaFoldDB" id="A0A381EAL5"/>
<dbReference type="RefSeq" id="WP_115611859.1">
    <property type="nucleotide sequence ID" value="NZ_JBHLZC010000002.1"/>
</dbReference>
<dbReference type="OrthoDB" id="8561742at2"/>
<name>A0A381EAL5_9GAMM</name>
<dbReference type="SUPFAM" id="SSF81901">
    <property type="entry name" value="HCP-like"/>
    <property type="match status" value="1"/>
</dbReference>
<dbReference type="Proteomes" id="UP000254572">
    <property type="component" value="Unassembled WGS sequence"/>
</dbReference>
<sequence>MKKQHLFSLLLACTAGGASAAVLWQDPQEAYAAGYFHYANADYIQALPHEAQAAAKLGQLWGLFAQEAGESLASPQWRGWQRAEQLYRDGNYQEALQIFLPQAEAGNILARLRVYQQYADGKGTISDDAQARRWFEETVTQSRAQAYPLYDAFLHSDDAETHYQLGQMYLWGAGVREDYNKAAGIMQERAAAGHAEAMDTLADLYADGWGVAPDPAQAIHWREQAATHGDAAIRYATASWYRDNAKNDGRARYWYEQVVADGKNPLLTAMALDDLRVLATLRGDMAQAQTWRDRAINAWRPLATRGDVYAQSRLGELLLQRGQAIDLPQAREWLGKAAAQGDAAAEKHLQEWRDGTTP</sequence>
<dbReference type="PANTHER" id="PTHR43628:SF1">
    <property type="entry name" value="CHITIN SYNTHASE REGULATORY FACTOR 2-RELATED"/>
    <property type="match status" value="1"/>
</dbReference>